<evidence type="ECO:0000256" key="17">
    <source>
        <dbReference type="ARBA" id="ARBA00049433"/>
    </source>
</evidence>
<dbReference type="GO" id="GO:0071500">
    <property type="term" value="P:cellular response to nitrosative stress"/>
    <property type="evidence" value="ECO:0007669"/>
    <property type="project" value="TreeGrafter"/>
</dbReference>
<dbReference type="EC" id="1.14.12.17" evidence="4"/>
<evidence type="ECO:0000256" key="10">
    <source>
        <dbReference type="ARBA" id="ARBA00022827"/>
    </source>
</evidence>
<keyword evidence="5" id="KW-0216">Detoxification</keyword>
<dbReference type="PROSITE" id="PS01033">
    <property type="entry name" value="GLOBIN"/>
    <property type="match status" value="1"/>
</dbReference>
<evidence type="ECO:0000256" key="5">
    <source>
        <dbReference type="ARBA" id="ARBA00022575"/>
    </source>
</evidence>
<dbReference type="InterPro" id="IPR008333">
    <property type="entry name" value="Cbr1-like_FAD-bd_dom"/>
</dbReference>
<dbReference type="Gene3D" id="1.10.490.10">
    <property type="entry name" value="Globins"/>
    <property type="match status" value="1"/>
</dbReference>
<dbReference type="KEGG" id="hse:Hsero_2508"/>
<evidence type="ECO:0000256" key="11">
    <source>
        <dbReference type="ARBA" id="ARBA00022857"/>
    </source>
</evidence>
<dbReference type="FunFam" id="1.10.490.10:FF:000003">
    <property type="entry name" value="Flavohemoprotein"/>
    <property type="match status" value="1"/>
</dbReference>
<dbReference type="Proteomes" id="UP000000329">
    <property type="component" value="Chromosome"/>
</dbReference>
<evidence type="ECO:0000256" key="1">
    <source>
        <dbReference type="ARBA" id="ARBA00001970"/>
    </source>
</evidence>
<dbReference type="NCBIfam" id="NF009805">
    <property type="entry name" value="PRK13289.1"/>
    <property type="match status" value="1"/>
</dbReference>
<dbReference type="InterPro" id="IPR039261">
    <property type="entry name" value="FNR_nucleotide-bd"/>
</dbReference>
<accession>D8IWI7</accession>
<dbReference type="Gene3D" id="2.40.30.10">
    <property type="entry name" value="Translation factors"/>
    <property type="match status" value="1"/>
</dbReference>
<dbReference type="STRING" id="757424.Hsero_2508"/>
<keyword evidence="18" id="KW-0813">Transport</keyword>
<organism evidence="21 22">
    <name type="scientific">Herbaspirillum seropedicae (strain SmR1)</name>
    <dbReference type="NCBI Taxonomy" id="757424"/>
    <lineage>
        <taxon>Bacteria</taxon>
        <taxon>Pseudomonadati</taxon>
        <taxon>Pseudomonadota</taxon>
        <taxon>Betaproteobacteria</taxon>
        <taxon>Burkholderiales</taxon>
        <taxon>Oxalobacteraceae</taxon>
        <taxon>Herbaspirillum</taxon>
    </lineage>
</organism>
<evidence type="ECO:0000256" key="9">
    <source>
        <dbReference type="ARBA" id="ARBA00022723"/>
    </source>
</evidence>
<evidence type="ECO:0000256" key="4">
    <source>
        <dbReference type="ARBA" id="ARBA00012229"/>
    </source>
</evidence>
<evidence type="ECO:0000256" key="3">
    <source>
        <dbReference type="ARBA" id="ARBA00006401"/>
    </source>
</evidence>
<comment type="similarity">
    <text evidence="3">In the C-terminal section; belongs to the flavoprotein pyridine nucleotide cytochrome reductase family.</text>
</comment>
<dbReference type="PANTHER" id="PTHR43396">
    <property type="entry name" value="FLAVOHEMOPROTEIN"/>
    <property type="match status" value="1"/>
</dbReference>
<dbReference type="Pfam" id="PF00042">
    <property type="entry name" value="Globin"/>
    <property type="match status" value="1"/>
</dbReference>
<dbReference type="PROSITE" id="PS51384">
    <property type="entry name" value="FAD_FR"/>
    <property type="match status" value="1"/>
</dbReference>
<evidence type="ECO:0000256" key="13">
    <source>
        <dbReference type="ARBA" id="ARBA00023004"/>
    </source>
</evidence>
<dbReference type="PRINTS" id="PR00410">
    <property type="entry name" value="PHEHYDRXLASE"/>
</dbReference>
<keyword evidence="12 21" id="KW-0560">Oxidoreductase</keyword>
<keyword evidence="7 18" id="KW-0561">Oxygen transport</keyword>
<keyword evidence="14" id="KW-0520">NAD</keyword>
<evidence type="ECO:0000256" key="16">
    <source>
        <dbReference type="ARBA" id="ARBA00048649"/>
    </source>
</evidence>
<comment type="cofactor">
    <cofactor evidence="1">
        <name>heme b</name>
        <dbReference type="ChEBI" id="CHEBI:60344"/>
    </cofactor>
</comment>
<keyword evidence="6 18" id="KW-0349">Heme</keyword>
<keyword evidence="10" id="KW-0274">FAD</keyword>
<evidence type="ECO:0000256" key="7">
    <source>
        <dbReference type="ARBA" id="ARBA00022621"/>
    </source>
</evidence>
<dbReference type="InterPro" id="IPR017938">
    <property type="entry name" value="Riboflavin_synthase-like_b-brl"/>
</dbReference>
<dbReference type="eggNOG" id="COG1018">
    <property type="taxonomic scope" value="Bacteria"/>
</dbReference>
<dbReference type="CDD" id="cd06184">
    <property type="entry name" value="flavohem_like_fad_nad_binding"/>
    <property type="match status" value="1"/>
</dbReference>
<dbReference type="HOGENOM" id="CLU_003827_12_0_4"/>
<dbReference type="EMBL" id="CP002039">
    <property type="protein sequence ID" value="ADJ64007.1"/>
    <property type="molecule type" value="Genomic_DNA"/>
</dbReference>
<dbReference type="GO" id="GO:0046210">
    <property type="term" value="P:nitric oxide catabolic process"/>
    <property type="evidence" value="ECO:0007669"/>
    <property type="project" value="TreeGrafter"/>
</dbReference>
<dbReference type="SUPFAM" id="SSF52343">
    <property type="entry name" value="Ferredoxin reductase-like, C-terminal NADP-linked domain"/>
    <property type="match status" value="1"/>
</dbReference>
<dbReference type="GO" id="GO:0005344">
    <property type="term" value="F:oxygen carrier activity"/>
    <property type="evidence" value="ECO:0007669"/>
    <property type="project" value="UniProtKB-KW"/>
</dbReference>
<dbReference type="GeneID" id="29390599"/>
<dbReference type="AlphaFoldDB" id="D8IWI7"/>
<dbReference type="InterPro" id="IPR017927">
    <property type="entry name" value="FAD-bd_FR_type"/>
</dbReference>
<protein>
    <recommendedName>
        <fullName evidence="4">nitric oxide dioxygenase</fullName>
        <ecNumber evidence="4">1.14.12.17</ecNumber>
    </recommendedName>
</protein>
<dbReference type="Pfam" id="PF00175">
    <property type="entry name" value="NAD_binding_1"/>
    <property type="match status" value="1"/>
</dbReference>
<dbReference type="RefSeq" id="WP_013234486.1">
    <property type="nucleotide sequence ID" value="NC_014323.1"/>
</dbReference>
<feature type="domain" description="FAD-binding FR-type" evidence="20">
    <location>
        <begin position="153"/>
        <end position="260"/>
    </location>
</feature>
<keyword evidence="11" id="KW-0521">NADP</keyword>
<dbReference type="GO" id="GO:0020037">
    <property type="term" value="F:heme binding"/>
    <property type="evidence" value="ECO:0007669"/>
    <property type="project" value="InterPro"/>
</dbReference>
<evidence type="ECO:0000256" key="6">
    <source>
        <dbReference type="ARBA" id="ARBA00022617"/>
    </source>
</evidence>
<dbReference type="GO" id="GO:0008941">
    <property type="term" value="F:nitric oxide dioxygenase NAD(P)H activity"/>
    <property type="evidence" value="ECO:0007669"/>
    <property type="project" value="UniProtKB-EC"/>
</dbReference>
<evidence type="ECO:0000313" key="21">
    <source>
        <dbReference type="EMBL" id="ADJ64007.1"/>
    </source>
</evidence>
<gene>
    <name evidence="21" type="ordered locus">Hsero_2508</name>
</gene>
<dbReference type="OrthoDB" id="9801223at2"/>
<evidence type="ECO:0000256" key="18">
    <source>
        <dbReference type="RuleBase" id="RU000356"/>
    </source>
</evidence>
<evidence type="ECO:0000256" key="15">
    <source>
        <dbReference type="ARBA" id="ARBA00025094"/>
    </source>
</evidence>
<feature type="domain" description="Globin" evidence="19">
    <location>
        <begin position="1"/>
        <end position="139"/>
    </location>
</feature>
<evidence type="ECO:0000313" key="22">
    <source>
        <dbReference type="Proteomes" id="UP000000329"/>
    </source>
</evidence>
<comment type="similarity">
    <text evidence="18">Belongs to the globin family.</text>
</comment>
<dbReference type="GO" id="GO:0009636">
    <property type="term" value="P:response to toxic substance"/>
    <property type="evidence" value="ECO:0007669"/>
    <property type="project" value="UniProtKB-KW"/>
</dbReference>
<comment type="function">
    <text evidence="15">Is involved in NO detoxification in an aerobic process, termed nitric oxide dioxygenase (NOD) reaction that utilizes O(2) and NAD(P)H to convert NO to nitrate, which protects the bacterium from various noxious nitrogen compounds. Therefore, plays a central role in the inducible response to nitrosative stress.</text>
</comment>
<keyword evidence="21" id="KW-0223">Dioxygenase</keyword>
<comment type="cofactor">
    <cofactor evidence="2">
        <name>FAD</name>
        <dbReference type="ChEBI" id="CHEBI:57692"/>
    </cofactor>
</comment>
<evidence type="ECO:0000259" key="19">
    <source>
        <dbReference type="PROSITE" id="PS01033"/>
    </source>
</evidence>
<keyword evidence="22" id="KW-1185">Reference proteome</keyword>
<dbReference type="InterPro" id="IPR012292">
    <property type="entry name" value="Globin/Proto"/>
</dbReference>
<keyword evidence="9" id="KW-0479">Metal-binding</keyword>
<dbReference type="eggNOG" id="COG1017">
    <property type="taxonomic scope" value="Bacteria"/>
</dbReference>
<dbReference type="PANTHER" id="PTHR43396:SF3">
    <property type="entry name" value="FLAVOHEMOPROTEIN"/>
    <property type="match status" value="1"/>
</dbReference>
<comment type="catalytic activity">
    <reaction evidence="16">
        <text>2 nitric oxide + NADH + 2 O2 = 2 nitrate + NAD(+) + H(+)</text>
        <dbReference type="Rhea" id="RHEA:19469"/>
        <dbReference type="ChEBI" id="CHEBI:15378"/>
        <dbReference type="ChEBI" id="CHEBI:15379"/>
        <dbReference type="ChEBI" id="CHEBI:16480"/>
        <dbReference type="ChEBI" id="CHEBI:17632"/>
        <dbReference type="ChEBI" id="CHEBI:57540"/>
        <dbReference type="ChEBI" id="CHEBI:57945"/>
        <dbReference type="EC" id="1.14.12.17"/>
    </reaction>
</comment>
<evidence type="ECO:0000259" key="20">
    <source>
        <dbReference type="PROSITE" id="PS51384"/>
    </source>
</evidence>
<dbReference type="FunFam" id="3.40.50.80:FF:000010">
    <property type="entry name" value="Flavohemoprotein"/>
    <property type="match status" value="1"/>
</dbReference>
<dbReference type="InterPro" id="IPR009050">
    <property type="entry name" value="Globin-like_sf"/>
</dbReference>
<evidence type="ECO:0000256" key="12">
    <source>
        <dbReference type="ARBA" id="ARBA00023002"/>
    </source>
</evidence>
<dbReference type="GO" id="GO:0019825">
    <property type="term" value="F:oxygen binding"/>
    <property type="evidence" value="ECO:0007669"/>
    <property type="project" value="InterPro"/>
</dbReference>
<sequence>MLTDAQLAIVKSTVPLLESGGEALTTHFYKMLMRDYPQVRPLFNRAHQASGDQPRALANGVLMYARHIDRLEELGPLAAQIINKHVAVQVLPEHYPMVGDCLLRAIREVLGAEIATDAVIDAWAAAYGQLADILIGAERQQYEAKAQAPGGWSGARNFIVSRKVAESEEITSFHFVPQDGGELLDFAPGQYIGLRMVVDGEEQRRQYSLSALLRQAGQPPQYRISVKREPGGKVSRQLHDQIHVGSVVELFPPAGEFTLMASDKPLALISGGVGITPMMSMLAAALPSGRPIHFIHAARHGGVHAFRRQLEELAARHPQLQLRFCYEQPRQGDAAPHATGLIERSLLQQWLPGNPDLDAYFVGPKSFMKAIKRQLAELGVPAAQSRYEFFGPAASLD</sequence>
<dbReference type="SUPFAM" id="SSF63380">
    <property type="entry name" value="Riboflavin synthase domain-like"/>
    <property type="match status" value="1"/>
</dbReference>
<dbReference type="Gene3D" id="3.40.50.80">
    <property type="entry name" value="Nucleotide-binding domain of ferredoxin-NADP reductase (FNR) module"/>
    <property type="match status" value="1"/>
</dbReference>
<dbReference type="InterPro" id="IPR001433">
    <property type="entry name" value="OxRdtase_FAD/NAD-bd"/>
</dbReference>
<keyword evidence="8" id="KW-0285">Flavoprotein</keyword>
<evidence type="ECO:0000256" key="14">
    <source>
        <dbReference type="ARBA" id="ARBA00023027"/>
    </source>
</evidence>
<name>D8IWI7_HERSS</name>
<reference evidence="21 22" key="1">
    <citation type="submission" date="2010-04" db="EMBL/GenBank/DDBJ databases">
        <title>The genome of Herbaspirillum seropedicae SmR1, an endophytic, nitrogen-fixing, plant-growth promoting beta-Proteobacteria.</title>
        <authorList>
            <person name="Pedrosa F.O."/>
            <person name="Monteiro R.A."/>
            <person name="Wassem R."/>
            <person name="Cruz L.M."/>
            <person name="Ayub R.A."/>
            <person name="Colauto N.B."/>
            <person name="Fernandez M.A."/>
            <person name="Fungaro M.H.P."/>
            <person name="Grisard E.C."/>
            <person name="Hungria M."/>
            <person name="Madeira H.M.F."/>
            <person name="Nodari R.O."/>
            <person name="Osaku C.A."/>
            <person name="Petzl-Erler M.L."/>
            <person name="Terenzi H."/>
            <person name="Vieira L.G.E."/>
            <person name="Almeida M.I.M."/>
            <person name="Alves L.R."/>
            <person name="Arantes O.M.N."/>
            <person name="Balsanelli E."/>
            <person name="Barcellos F.G."/>
            <person name="Baura V.A."/>
            <person name="Binde D.R."/>
            <person name="Campo R.J."/>
            <person name="Chubatsu L.S."/>
            <person name="Chueire L.M.O."/>
            <person name="Ciferri R.R."/>
            <person name="Correa L.C."/>
            <person name="da Conceicao Silva J.L."/>
            <person name="Dabul A.N.G."/>
            <person name="Dambros B.P."/>
            <person name="Faoro H."/>
            <person name="Favetti A."/>
            <person name="Friedermann G."/>
            <person name="Furlaneto M.C."/>
            <person name="Gasques L.S."/>
            <person name="Gimenes C.C.T."/>
            <person name="Gioppo N.M.R."/>
            <person name="Glienke-Blanco C."/>
            <person name="Godoy L.P."/>
            <person name="Guerra M.P."/>
            <person name="Karp S."/>
            <person name="Kava-Cordeiro V."/>
            <person name="Margarido V.P."/>
            <person name="Mathioni S.M."/>
            <person name="Menck-Soares M.A."/>
            <person name="Murace N.K."/>
            <person name="Nicolas M.F."/>
            <person name="Oliveira C.E.C."/>
            <person name="Pagnan N.A.B."/>
            <person name="Pamphile J.A."/>
            <person name="Patussi E.V."/>
            <person name="Pereira L.F.P."/>
            <person name="Pereira-Ferrari L."/>
            <person name="Pinto F.G.S."/>
            <person name="Precoma C."/>
            <person name="Prioli A.J."/>
            <person name="Prioli S.M.A.P."/>
            <person name="Raittz R.T."/>
            <person name="Ramos H.J.O."/>
            <person name="Ribeiro E.M.S.F."/>
            <person name="Rigo L.U."/>
            <person name="Rocha C.L.M.S.C."/>
            <person name="Rocha S.N."/>
            <person name="Santos K."/>
            <person name="Satori D."/>
            <person name="Silva A.G."/>
            <person name="Simao R.C.G."/>
            <person name="Soares M.A.M."/>
            <person name="Souza E.M."/>
            <person name="Steffens M.B.R."/>
            <person name="Steindel M."/>
            <person name="Tadra-Sfeir M.Z."/>
            <person name="Takahashi E.K."/>
            <person name="Torres R.A."/>
            <person name="Valle J.S."/>
            <person name="Vernal J.I."/>
            <person name="Vilas-Boas L.A."/>
            <person name="Watanabe M.A.E."/>
            <person name="Weiss V.A."/>
            <person name="Yates M.A."/>
            <person name="Souza E.M."/>
        </authorList>
    </citation>
    <scope>NUCLEOTIDE SEQUENCE [LARGE SCALE GENOMIC DNA]</scope>
    <source>
        <strain evidence="21 22">SmR1</strain>
    </source>
</reference>
<dbReference type="GO" id="GO:0046872">
    <property type="term" value="F:metal ion binding"/>
    <property type="evidence" value="ECO:0007669"/>
    <property type="project" value="UniProtKB-KW"/>
</dbReference>
<comment type="catalytic activity">
    <reaction evidence="17">
        <text>2 nitric oxide + NADPH + 2 O2 = 2 nitrate + NADP(+) + H(+)</text>
        <dbReference type="Rhea" id="RHEA:19465"/>
        <dbReference type="ChEBI" id="CHEBI:15378"/>
        <dbReference type="ChEBI" id="CHEBI:15379"/>
        <dbReference type="ChEBI" id="CHEBI:16480"/>
        <dbReference type="ChEBI" id="CHEBI:17632"/>
        <dbReference type="ChEBI" id="CHEBI:57783"/>
        <dbReference type="ChEBI" id="CHEBI:58349"/>
        <dbReference type="EC" id="1.14.12.17"/>
    </reaction>
</comment>
<dbReference type="InterPro" id="IPR000971">
    <property type="entry name" value="Globin"/>
</dbReference>
<evidence type="ECO:0000256" key="8">
    <source>
        <dbReference type="ARBA" id="ARBA00022630"/>
    </source>
</evidence>
<keyword evidence="13" id="KW-0408">Iron</keyword>
<evidence type="ECO:0000256" key="2">
    <source>
        <dbReference type="ARBA" id="ARBA00001974"/>
    </source>
</evidence>
<dbReference type="GO" id="GO:0071949">
    <property type="term" value="F:FAD binding"/>
    <property type="evidence" value="ECO:0007669"/>
    <property type="project" value="TreeGrafter"/>
</dbReference>
<dbReference type="SUPFAM" id="SSF46458">
    <property type="entry name" value="Globin-like"/>
    <property type="match status" value="1"/>
</dbReference>
<proteinExistence type="inferred from homology"/>
<dbReference type="Pfam" id="PF00970">
    <property type="entry name" value="FAD_binding_6"/>
    <property type="match status" value="1"/>
</dbReference>